<dbReference type="EMBL" id="JAVFKP010000004">
    <property type="protein sequence ID" value="MDQ4627670.1"/>
    <property type="molecule type" value="Genomic_DNA"/>
</dbReference>
<evidence type="ECO:0000313" key="4">
    <source>
        <dbReference type="Proteomes" id="UP001237592"/>
    </source>
</evidence>
<evidence type="ECO:0000259" key="2">
    <source>
        <dbReference type="Pfam" id="PF07589"/>
    </source>
</evidence>
<feature type="domain" description="Ice-binding protein C-terminal" evidence="2">
    <location>
        <begin position="164"/>
        <end position="188"/>
    </location>
</feature>
<keyword evidence="4" id="KW-1185">Reference proteome</keyword>
<name>A0ABU0XXK7_9BURK</name>
<dbReference type="InterPro" id="IPR013424">
    <property type="entry name" value="Ice-binding_C"/>
</dbReference>
<gene>
    <name evidence="3" type="ORF">RB624_17405</name>
</gene>
<feature type="signal peptide" evidence="1">
    <location>
        <begin position="1"/>
        <end position="23"/>
    </location>
</feature>
<evidence type="ECO:0000313" key="3">
    <source>
        <dbReference type="EMBL" id="MDQ4627670.1"/>
    </source>
</evidence>
<organism evidence="3 4">
    <name type="scientific">Janthinobacterium lividum</name>
    <dbReference type="NCBI Taxonomy" id="29581"/>
    <lineage>
        <taxon>Bacteria</taxon>
        <taxon>Pseudomonadati</taxon>
        <taxon>Pseudomonadota</taxon>
        <taxon>Betaproteobacteria</taxon>
        <taxon>Burkholderiales</taxon>
        <taxon>Oxalobacteraceae</taxon>
        <taxon>Janthinobacterium</taxon>
    </lineage>
</organism>
<accession>A0ABU0XXK7</accession>
<sequence>MHKILKSLFMTFVLSAASVGAHAAPVDLSHAPVDLTQDLIDYSSGELFGSFRLGAGQLAGAGNNFFSDKFLFTLTGIHDFSGLATSLKPSANSGLTLTGFSLSNTSGVVLQGALDLLNFTAQDQAWVLNSGKTPLLEGTYFLQVDGYVASATGGSYSGNISASAVPEAETYAMLLAGLGLMGFVARRRKLQA</sequence>
<dbReference type="NCBIfam" id="NF038126">
    <property type="entry name" value="PEP_CTERM_FxDxF"/>
    <property type="match status" value="1"/>
</dbReference>
<reference evidence="3 4" key="1">
    <citation type="submission" date="2023-08" db="EMBL/GenBank/DDBJ databases">
        <title>Draft genome sequence of Janthinobacterium lividum.</title>
        <authorList>
            <person name="Chun B.H."/>
            <person name="Lee Y."/>
        </authorList>
    </citation>
    <scope>NUCLEOTIDE SEQUENCE [LARGE SCALE GENOMIC DNA]</scope>
    <source>
        <strain evidence="3 4">AMJK</strain>
    </source>
</reference>
<dbReference type="NCBIfam" id="TIGR02595">
    <property type="entry name" value="PEP_CTERM"/>
    <property type="match status" value="1"/>
</dbReference>
<dbReference type="RefSeq" id="WP_081345400.1">
    <property type="nucleotide sequence ID" value="NZ_CBCRWJ010000002.1"/>
</dbReference>
<comment type="caution">
    <text evidence="3">The sequence shown here is derived from an EMBL/GenBank/DDBJ whole genome shotgun (WGS) entry which is preliminary data.</text>
</comment>
<protein>
    <submittedName>
        <fullName evidence="3">FxDxF family PEP-CTERM protein</fullName>
    </submittedName>
</protein>
<feature type="chain" id="PRO_5046510219" evidence="1">
    <location>
        <begin position="24"/>
        <end position="192"/>
    </location>
</feature>
<dbReference type="Proteomes" id="UP001237592">
    <property type="component" value="Unassembled WGS sequence"/>
</dbReference>
<dbReference type="Pfam" id="PF07589">
    <property type="entry name" value="PEP-CTERM"/>
    <property type="match status" value="1"/>
</dbReference>
<evidence type="ECO:0000256" key="1">
    <source>
        <dbReference type="SAM" id="SignalP"/>
    </source>
</evidence>
<proteinExistence type="predicted"/>
<keyword evidence="1" id="KW-0732">Signal</keyword>